<reference evidence="2" key="1">
    <citation type="submission" date="2013-02" db="EMBL/GenBank/DDBJ databases">
        <title>The Genome Sequence of Acinetobacter sp. NIPH 236.</title>
        <authorList>
            <consortium name="The Broad Institute Genome Sequencing Platform"/>
            <consortium name="The Broad Institute Genome Sequencing Center for Infectious Disease"/>
            <person name="Cerqueira G."/>
            <person name="Feldgarden M."/>
            <person name="Courvalin P."/>
            <person name="Perichon B."/>
            <person name="Grillot-Courvalin C."/>
            <person name="Clermont D."/>
            <person name="Rocha E."/>
            <person name="Yoon E.-J."/>
            <person name="Nemec A."/>
            <person name="Walker B."/>
            <person name="Young S.K."/>
            <person name="Zeng Q."/>
            <person name="Gargeya S."/>
            <person name="Fitzgerald M."/>
            <person name="Haas B."/>
            <person name="Abouelleil A."/>
            <person name="Alvarado L."/>
            <person name="Arachchi H.M."/>
            <person name="Berlin A.M."/>
            <person name="Chapman S.B."/>
            <person name="Dewar J."/>
            <person name="Goldberg J."/>
            <person name="Griggs A."/>
            <person name="Gujja S."/>
            <person name="Hansen M."/>
            <person name="Howarth C."/>
            <person name="Imamovic A."/>
            <person name="Larimer J."/>
            <person name="McCowan C."/>
            <person name="Murphy C."/>
            <person name="Neiman D."/>
            <person name="Pearson M."/>
            <person name="Priest M."/>
            <person name="Roberts A."/>
            <person name="Saif S."/>
            <person name="Shea T."/>
            <person name="Sisk P."/>
            <person name="Sykes S."/>
            <person name="Wortman J."/>
            <person name="Nusbaum C."/>
            <person name="Birren B."/>
        </authorList>
    </citation>
    <scope>NUCLEOTIDE SEQUENCE [LARGE SCALE GENOMIC DNA]</scope>
    <source>
        <strain evidence="2">NIPH 236</strain>
    </source>
</reference>
<sequence length="346" mass="40892">MGYIKFKTEIPNWFSLEQYIGNELGAKDILPNLVYRKILYGFITNKLTIEVASKKDCFCNDFIFELKGNLKLCSSKFDGNDKYQREEIIKFMFECIKKNPLDPLSKENFNNNSFFEPINMCFEIFMNGFTQHTVTKPINELSSIDLARNYFSQPKTYRNFIKREILAFGNTRNDENEQELLYSHDEKDTLTSEIVDDCRSSFFSMNVKKMRNNNLVDNPLIEVNLNFTNTFLIRQFEQWLNKKRIQLSNNNISYYEDLLDADPNTLVNKINEYRVFAYLDLCFWEAIEKHKIKKSVLAIILFPNGEKGESIFKNLNENFLPPLMISNHSKELRRLISLYNLENIDL</sequence>
<protein>
    <recommendedName>
        <fullName evidence="3">DUF4297 domain-containing protein</fullName>
    </recommendedName>
</protein>
<dbReference type="Pfam" id="PF19924">
    <property type="entry name" value="DUF6387"/>
    <property type="match status" value="1"/>
</dbReference>
<proteinExistence type="predicted"/>
<evidence type="ECO:0008006" key="3">
    <source>
        <dbReference type="Google" id="ProtNLM"/>
    </source>
</evidence>
<gene>
    <name evidence="1" type="ORF">F992_02707</name>
</gene>
<dbReference type="RefSeq" id="WP_004663401.1">
    <property type="nucleotide sequence ID" value="NZ_BMDV01000001.1"/>
</dbReference>
<dbReference type="InterPro" id="IPR045664">
    <property type="entry name" value="DUF6387"/>
</dbReference>
<dbReference type="Proteomes" id="UP000013190">
    <property type="component" value="Unassembled WGS sequence"/>
</dbReference>
<comment type="caution">
    <text evidence="1">The sequence shown here is derived from an EMBL/GenBank/DDBJ whole genome shotgun (WGS) entry which is preliminary data.</text>
</comment>
<dbReference type="EMBL" id="APOJ01000029">
    <property type="protein sequence ID" value="ENU25847.1"/>
    <property type="molecule type" value="Genomic_DNA"/>
</dbReference>
<organism evidence="1 2">
    <name type="scientific">Acinetobacter modestus</name>
    <dbReference type="NCBI Taxonomy" id="1776740"/>
    <lineage>
        <taxon>Bacteria</taxon>
        <taxon>Pseudomonadati</taxon>
        <taxon>Pseudomonadota</taxon>
        <taxon>Gammaproteobacteria</taxon>
        <taxon>Moraxellales</taxon>
        <taxon>Moraxellaceae</taxon>
        <taxon>Acinetobacter</taxon>
    </lineage>
</organism>
<evidence type="ECO:0000313" key="1">
    <source>
        <dbReference type="EMBL" id="ENU25847.1"/>
    </source>
</evidence>
<keyword evidence="2" id="KW-1185">Reference proteome</keyword>
<dbReference type="GeneID" id="92836062"/>
<evidence type="ECO:0000313" key="2">
    <source>
        <dbReference type="Proteomes" id="UP000013190"/>
    </source>
</evidence>
<reference evidence="1 2" key="2">
    <citation type="journal article" date="2016" name="Int. J. Syst. Evol. Microbiol.">
        <title>Taxonomy of haemolytic and/or proteolytic strains of the genus Acinetobacter with the proposal of Acinetobacter courvalinii sp. nov. (genomic species 14 sensu Bouvet &amp; Jeanjean), Acinetobacter dispersus sp. nov. (genomic species 17), Acinetobacter modestus sp. nov., Acinetobacter proteolyticus sp. nov. and Acinetobacter vivianii sp. nov.</title>
        <authorList>
            <person name="Nemec A."/>
            <person name="Radolfova-Krizova L."/>
            <person name="Maixnerova M."/>
            <person name="Vrestiakova E."/>
            <person name="Jezek P."/>
            <person name="Sedo O."/>
        </authorList>
    </citation>
    <scope>NUCLEOTIDE SEQUENCE [LARGE SCALE GENOMIC DNA]</scope>
    <source>
        <strain evidence="1 2">NIPH 236</strain>
    </source>
</reference>
<name>A0ABP2TUC3_9GAMM</name>
<accession>A0ABP2TUC3</accession>